<evidence type="ECO:0000313" key="1">
    <source>
        <dbReference type="EMBL" id="MBB3074151.1"/>
    </source>
</evidence>
<proteinExistence type="predicted"/>
<evidence type="ECO:0000313" key="2">
    <source>
        <dbReference type="Proteomes" id="UP000572907"/>
    </source>
</evidence>
<name>A0A7W4ZKN2_9ACTN</name>
<comment type="caution">
    <text evidence="1">The sequence shown here is derived from an EMBL/GenBank/DDBJ whole genome shotgun (WGS) entry which is preliminary data.</text>
</comment>
<dbReference type="Proteomes" id="UP000572907">
    <property type="component" value="Unassembled WGS sequence"/>
</dbReference>
<dbReference type="EMBL" id="JACHXE010000001">
    <property type="protein sequence ID" value="MBB3074151.1"/>
    <property type="molecule type" value="Genomic_DNA"/>
</dbReference>
<keyword evidence="2" id="KW-1185">Reference proteome</keyword>
<dbReference type="AlphaFoldDB" id="A0A7W4ZKN2"/>
<gene>
    <name evidence="1" type="ORF">FHS41_000620</name>
</gene>
<sequence>MLNLTVPPGLVLLLRLPSAADLFTDRELMLSDRAGRLVPRCTDSSARPVVQKPPLSP</sequence>
<accession>A0A7W4ZKN2</accession>
<organism evidence="1 2">
    <name type="scientific">Streptomyces violarus</name>
    <dbReference type="NCBI Taxonomy" id="67380"/>
    <lineage>
        <taxon>Bacteria</taxon>
        <taxon>Bacillati</taxon>
        <taxon>Actinomycetota</taxon>
        <taxon>Actinomycetes</taxon>
        <taxon>Kitasatosporales</taxon>
        <taxon>Streptomycetaceae</taxon>
        <taxon>Streptomyces</taxon>
    </lineage>
</organism>
<reference evidence="1 2" key="1">
    <citation type="submission" date="2020-08" db="EMBL/GenBank/DDBJ databases">
        <title>Genomic Encyclopedia of Type Strains, Phase III (KMG-III): the genomes of soil and plant-associated and newly described type strains.</title>
        <authorList>
            <person name="Whitman W."/>
        </authorList>
    </citation>
    <scope>NUCLEOTIDE SEQUENCE [LARGE SCALE GENOMIC DNA]</scope>
    <source>
        <strain evidence="1 2">CECT 3237</strain>
    </source>
</reference>
<protein>
    <submittedName>
        <fullName evidence="1">Uncharacterized protein</fullName>
    </submittedName>
</protein>